<name>A0A6B0TMT7_9RHOB</name>
<reference evidence="2 3" key="1">
    <citation type="submission" date="2019-12" db="EMBL/GenBank/DDBJ databases">
        <title>Strain KN286 was isolated from seawater, which was collected from Caroline Seamount in the tropical western Pacific.</title>
        <authorList>
            <person name="Wang Q."/>
        </authorList>
    </citation>
    <scope>NUCLEOTIDE SEQUENCE [LARGE SCALE GENOMIC DNA]</scope>
    <source>
        <strain evidence="2 3">KN286</strain>
    </source>
</reference>
<accession>A0A6B0TMT7</accession>
<feature type="domain" description="VOC" evidence="1">
    <location>
        <begin position="2"/>
        <end position="112"/>
    </location>
</feature>
<dbReference type="InterPro" id="IPR004360">
    <property type="entry name" value="Glyas_Fos-R_dOase_dom"/>
</dbReference>
<gene>
    <name evidence="2" type="ORF">GSH16_10280</name>
</gene>
<dbReference type="RefSeq" id="WP_160854671.1">
    <property type="nucleotide sequence ID" value="NZ_WUWG01000003.1"/>
</dbReference>
<dbReference type="Gene3D" id="3.10.180.10">
    <property type="entry name" value="2,3-Dihydroxybiphenyl 1,2-Dioxygenase, domain 1"/>
    <property type="match status" value="1"/>
</dbReference>
<sequence>MDLNQVTIDVAYFKASVDFYLTLGFRLIVSARGEYARFELPSGTSTFSLHLSDAPRVGGTVLYFEVADVDATHADLKARGIRFDSPPTSESWLWREARFTDPTGHRLCLYHAGDNRRHPPWRLDP</sequence>
<dbReference type="InterPro" id="IPR037523">
    <property type="entry name" value="VOC_core"/>
</dbReference>
<evidence type="ECO:0000313" key="2">
    <source>
        <dbReference type="EMBL" id="MXU65837.1"/>
    </source>
</evidence>
<dbReference type="EMBL" id="WUWG01000003">
    <property type="protein sequence ID" value="MXU65837.1"/>
    <property type="molecule type" value="Genomic_DNA"/>
</dbReference>
<dbReference type="Proteomes" id="UP000436016">
    <property type="component" value="Unassembled WGS sequence"/>
</dbReference>
<proteinExistence type="predicted"/>
<dbReference type="PROSITE" id="PS51819">
    <property type="entry name" value="VOC"/>
    <property type="match status" value="1"/>
</dbReference>
<evidence type="ECO:0000259" key="1">
    <source>
        <dbReference type="PROSITE" id="PS51819"/>
    </source>
</evidence>
<dbReference type="InterPro" id="IPR029068">
    <property type="entry name" value="Glyas_Bleomycin-R_OHBP_Dase"/>
</dbReference>
<dbReference type="SUPFAM" id="SSF54593">
    <property type="entry name" value="Glyoxalase/Bleomycin resistance protein/Dihydroxybiphenyl dioxygenase"/>
    <property type="match status" value="1"/>
</dbReference>
<protein>
    <submittedName>
        <fullName evidence="2">VOC family protein</fullName>
    </submittedName>
</protein>
<evidence type="ECO:0000313" key="3">
    <source>
        <dbReference type="Proteomes" id="UP000436016"/>
    </source>
</evidence>
<keyword evidence="3" id="KW-1185">Reference proteome</keyword>
<comment type="caution">
    <text evidence="2">The sequence shown here is derived from an EMBL/GenBank/DDBJ whole genome shotgun (WGS) entry which is preliminary data.</text>
</comment>
<organism evidence="2 3">
    <name type="scientific">Oceanomicrobium pacificus</name>
    <dbReference type="NCBI Taxonomy" id="2692916"/>
    <lineage>
        <taxon>Bacteria</taxon>
        <taxon>Pseudomonadati</taxon>
        <taxon>Pseudomonadota</taxon>
        <taxon>Alphaproteobacteria</taxon>
        <taxon>Rhodobacterales</taxon>
        <taxon>Paracoccaceae</taxon>
        <taxon>Oceanomicrobium</taxon>
    </lineage>
</organism>
<dbReference type="Pfam" id="PF00903">
    <property type="entry name" value="Glyoxalase"/>
    <property type="match status" value="1"/>
</dbReference>
<dbReference type="AlphaFoldDB" id="A0A6B0TMT7"/>